<dbReference type="EMBL" id="SRRZ01000014">
    <property type="protein sequence ID" value="NQE33424.1"/>
    <property type="molecule type" value="Genomic_DNA"/>
</dbReference>
<dbReference type="Gene3D" id="3.50.80.20">
    <property type="entry name" value="D-Ala-D-Ala carboxypeptidase C, peptidase S13"/>
    <property type="match status" value="1"/>
</dbReference>
<keyword evidence="3" id="KW-0645">Protease</keyword>
<organism evidence="3 4">
    <name type="scientific">Microcoleus asticus IPMA8</name>
    <dbReference type="NCBI Taxonomy" id="2563858"/>
    <lineage>
        <taxon>Bacteria</taxon>
        <taxon>Bacillati</taxon>
        <taxon>Cyanobacteriota</taxon>
        <taxon>Cyanophyceae</taxon>
        <taxon>Oscillatoriophycideae</taxon>
        <taxon>Oscillatoriales</taxon>
        <taxon>Microcoleaceae</taxon>
        <taxon>Microcoleus</taxon>
        <taxon>Microcoleus asticus</taxon>
    </lineage>
</organism>
<dbReference type="PRINTS" id="PR00922">
    <property type="entry name" value="DADACBPTASE3"/>
</dbReference>
<reference evidence="3 4" key="1">
    <citation type="journal article" date="2020" name="Sci. Rep.">
        <title>A novel cyanobacterial geosmin producer, revising GeoA distribution and dispersion patterns in Bacteria.</title>
        <authorList>
            <person name="Churro C."/>
            <person name="Semedo-Aguiar A.P."/>
            <person name="Silva A.D."/>
            <person name="Pereira-Leal J.B."/>
            <person name="Leite R.B."/>
        </authorList>
    </citation>
    <scope>NUCLEOTIDE SEQUENCE [LARGE SCALE GENOMIC DNA]</scope>
    <source>
        <strain evidence="3 4">IPMA8</strain>
    </source>
</reference>
<dbReference type="Proteomes" id="UP000702425">
    <property type="component" value="Unassembled WGS sequence"/>
</dbReference>
<gene>
    <name evidence="3" type="primary">dacB_1</name>
    <name evidence="3" type="ORF">E5S67_01143</name>
</gene>
<dbReference type="GO" id="GO:0009002">
    <property type="term" value="F:serine-type D-Ala-D-Ala carboxypeptidase activity"/>
    <property type="evidence" value="ECO:0007669"/>
    <property type="project" value="UniProtKB-EC"/>
</dbReference>
<dbReference type="RefSeq" id="WP_172186098.1">
    <property type="nucleotide sequence ID" value="NZ_CAWPPK010000046.1"/>
</dbReference>
<dbReference type="InterPro" id="IPR012338">
    <property type="entry name" value="Beta-lactam/transpept-like"/>
</dbReference>
<dbReference type="SUPFAM" id="SSF56601">
    <property type="entry name" value="beta-lactamase/transpeptidase-like"/>
    <property type="match status" value="1"/>
</dbReference>
<dbReference type="EC" id="3.4.16.4" evidence="3"/>
<name>A0ABX2CSU3_9CYAN</name>
<dbReference type="InterPro" id="IPR000667">
    <property type="entry name" value="Peptidase_S13"/>
</dbReference>
<dbReference type="Gene3D" id="3.40.710.10">
    <property type="entry name" value="DD-peptidase/beta-lactamase superfamily"/>
    <property type="match status" value="1"/>
</dbReference>
<keyword evidence="4" id="KW-1185">Reference proteome</keyword>
<evidence type="ECO:0000313" key="3">
    <source>
        <dbReference type="EMBL" id="NQE33424.1"/>
    </source>
</evidence>
<accession>A0ABX2CSU3</accession>
<keyword evidence="3" id="KW-0121">Carboxypeptidase</keyword>
<evidence type="ECO:0000313" key="4">
    <source>
        <dbReference type="Proteomes" id="UP000702425"/>
    </source>
</evidence>
<proteinExistence type="inferred from homology"/>
<dbReference type="PANTHER" id="PTHR30023">
    <property type="entry name" value="D-ALANYL-D-ALANINE CARBOXYPEPTIDASE"/>
    <property type="match status" value="1"/>
</dbReference>
<dbReference type="Pfam" id="PF02113">
    <property type="entry name" value="Peptidase_S13"/>
    <property type="match status" value="2"/>
</dbReference>
<protein>
    <submittedName>
        <fullName evidence="3">D-alanyl-D-alanine carboxypeptidase DacB</fullName>
        <ecNumber evidence="3">3.4.16.4</ecNumber>
    </submittedName>
</protein>
<comment type="caution">
    <text evidence="3">The sequence shown here is derived from an EMBL/GenBank/DDBJ whole genome shotgun (WGS) entry which is preliminary data.</text>
</comment>
<sequence>MLDLFSSGMMSLWLDMAGVGTAAPNAASVLAWRGGIPGLVVAEDLAFGGISAANPDLPAEATVREYLKDLKDKNLIDGNQGIWVQAGMVPLVSQQGTVLMPGASLTKIATSLASLETWGADYQFETRFRATGPISNGVLEGDLVVSGGGDPLFVWEEAIAVGNALNQMGIDRVAGNLVVTGNFRMNYQSDPLAAGEILRQALDGRSWPQDVVAMYSKMAPGTRKPQVTVAGSVIAEKFVTSGHLLLKRRSLPLAEILKQMNVHSDNEMAQMLADDLGGAKIVQQQATWAAGVPEEELQLVNGSGLGVENQMSPRAACGMMQAIARNLQTTGLTIADLFPVSGRDKGTVEHRHIPRSAVVKTGSLDTVIALAGAIPTRDRGLVWFAIINRGTDWDSLREQQDIFLQKLVQQWGTALTLPLAITPHIDGGRPALGAANRSDILLGG</sequence>
<evidence type="ECO:0000256" key="2">
    <source>
        <dbReference type="ARBA" id="ARBA00022801"/>
    </source>
</evidence>
<keyword evidence="2 3" id="KW-0378">Hydrolase</keyword>
<comment type="similarity">
    <text evidence="1">Belongs to the peptidase S13 family.</text>
</comment>
<dbReference type="PANTHER" id="PTHR30023:SF0">
    <property type="entry name" value="PENICILLIN-SENSITIVE CARBOXYPEPTIDASE A"/>
    <property type="match status" value="1"/>
</dbReference>
<evidence type="ECO:0000256" key="1">
    <source>
        <dbReference type="ARBA" id="ARBA00006096"/>
    </source>
</evidence>